<evidence type="ECO:0000313" key="2">
    <source>
        <dbReference type="EMBL" id="TKK76798.1"/>
    </source>
</evidence>
<sequence>MPKAVPLAAVDDSVVYGAYGISLLAAAGAGAAVVVSSRSARKRQQEADELRQITEQRRADELQRLDQARKQLATCMGAVQTLVSARRQNAEADVMGKVGEAHQAIAELRVGNVLDSLPSWRRHLSELERAMDEVVKAPVTRSRQALVDFNLAASVLIDQLDTWQAGRTAA</sequence>
<reference evidence="2 3" key="1">
    <citation type="submission" date="2019-04" db="EMBL/GenBank/DDBJ databases">
        <title>Kribbella sp. NEAU-THZ 27 nov., a novel actinomycete isolated from soil.</title>
        <authorList>
            <person name="Duan L."/>
        </authorList>
    </citation>
    <scope>NUCLEOTIDE SEQUENCE [LARGE SCALE GENOMIC DNA]</scope>
    <source>
        <strain evidence="3">NEAU-THZ27</strain>
    </source>
</reference>
<feature type="transmembrane region" description="Helical" evidence="1">
    <location>
        <begin position="16"/>
        <end position="35"/>
    </location>
</feature>
<keyword evidence="3" id="KW-1185">Reference proteome</keyword>
<dbReference type="RefSeq" id="WP_137257662.1">
    <property type="nucleotide sequence ID" value="NZ_JBHSPQ010000003.1"/>
</dbReference>
<keyword evidence="1" id="KW-1133">Transmembrane helix</keyword>
<keyword evidence="1" id="KW-0812">Transmembrane</keyword>
<gene>
    <name evidence="2" type="ORF">FDA38_31150</name>
</gene>
<dbReference type="Proteomes" id="UP000305836">
    <property type="component" value="Unassembled WGS sequence"/>
</dbReference>
<keyword evidence="1" id="KW-0472">Membrane</keyword>
<organism evidence="2 3">
    <name type="scientific">Kribbella jiaozuonensis</name>
    <dbReference type="NCBI Taxonomy" id="2575441"/>
    <lineage>
        <taxon>Bacteria</taxon>
        <taxon>Bacillati</taxon>
        <taxon>Actinomycetota</taxon>
        <taxon>Actinomycetes</taxon>
        <taxon>Propionibacteriales</taxon>
        <taxon>Kribbellaceae</taxon>
        <taxon>Kribbella</taxon>
    </lineage>
</organism>
<proteinExistence type="predicted"/>
<evidence type="ECO:0000313" key="3">
    <source>
        <dbReference type="Proteomes" id="UP000305836"/>
    </source>
</evidence>
<protein>
    <submittedName>
        <fullName evidence="2">Uncharacterized protein</fullName>
    </submittedName>
</protein>
<dbReference type="EMBL" id="SZPZ01000004">
    <property type="protein sequence ID" value="TKK76798.1"/>
    <property type="molecule type" value="Genomic_DNA"/>
</dbReference>
<dbReference type="AlphaFoldDB" id="A0A4U3LM06"/>
<evidence type="ECO:0000256" key="1">
    <source>
        <dbReference type="SAM" id="Phobius"/>
    </source>
</evidence>
<name>A0A4U3LM06_9ACTN</name>
<comment type="caution">
    <text evidence="2">The sequence shown here is derived from an EMBL/GenBank/DDBJ whole genome shotgun (WGS) entry which is preliminary data.</text>
</comment>
<accession>A0A4U3LM06</accession>